<dbReference type="Proteomes" id="UP001432075">
    <property type="component" value="Plasmid unnamed1"/>
</dbReference>
<accession>A0ABZ1RWA3</accession>
<gene>
    <name evidence="2" type="ORF">OHU17_35450</name>
</gene>
<sequence>MTNTTRRGLLGVMAAAVGALTLSALPTQAVAADAGLPTTPQAYVAWLEAKKEPGAAEVATQFKALPKDKQQKFVGYMNEPEHFKAFMDVANSPDGKDRKVLAGGDIVIAKEESTSGGANSEAVSDTAAARDMSAWHSVSDTLFGIKVTTVKLGVNYRVNGSRVTEVIGGWASHTNFVPVTTFEHTPIKNWISSDPGNNAHSETVWTGKFTGIGAWSCRHRVWADQDGLKDGYLKRV</sequence>
<keyword evidence="3" id="KW-1185">Reference proteome</keyword>
<evidence type="ECO:0000313" key="3">
    <source>
        <dbReference type="Proteomes" id="UP001432075"/>
    </source>
</evidence>
<feature type="chain" id="PRO_5047117505" evidence="1">
    <location>
        <begin position="32"/>
        <end position="236"/>
    </location>
</feature>
<reference evidence="2" key="1">
    <citation type="submission" date="2022-10" db="EMBL/GenBank/DDBJ databases">
        <title>The complete genomes of actinobacterial strains from the NBC collection.</title>
        <authorList>
            <person name="Joergensen T.S."/>
            <person name="Alvarez Arevalo M."/>
            <person name="Sterndorff E.B."/>
            <person name="Faurdal D."/>
            <person name="Vuksanovic O."/>
            <person name="Mourched A.-S."/>
            <person name="Charusanti P."/>
            <person name="Shaw S."/>
            <person name="Blin K."/>
            <person name="Weber T."/>
        </authorList>
    </citation>
    <scope>NUCLEOTIDE SEQUENCE</scope>
    <source>
        <strain evidence="2">NBC_00283</strain>
        <plasmid evidence="2">unnamed1</plasmid>
    </source>
</reference>
<proteinExistence type="predicted"/>
<feature type="signal peptide" evidence="1">
    <location>
        <begin position="1"/>
        <end position="31"/>
    </location>
</feature>
<dbReference type="RefSeq" id="WP_328777615.1">
    <property type="nucleotide sequence ID" value="NZ_CP108058.1"/>
</dbReference>
<evidence type="ECO:0000256" key="1">
    <source>
        <dbReference type="SAM" id="SignalP"/>
    </source>
</evidence>
<geneLocation type="plasmid" evidence="2 3">
    <name>unnamed1</name>
</geneLocation>
<dbReference type="PROSITE" id="PS51318">
    <property type="entry name" value="TAT"/>
    <property type="match status" value="1"/>
</dbReference>
<protein>
    <submittedName>
        <fullName evidence="2">Uncharacterized protein</fullName>
    </submittedName>
</protein>
<name>A0ABZ1RWA3_9ACTN</name>
<keyword evidence="1" id="KW-0732">Signal</keyword>
<dbReference type="InterPro" id="IPR006311">
    <property type="entry name" value="TAT_signal"/>
</dbReference>
<evidence type="ECO:0000313" key="2">
    <source>
        <dbReference type="EMBL" id="WUO51172.1"/>
    </source>
</evidence>
<dbReference type="EMBL" id="CP108058">
    <property type="protein sequence ID" value="WUO51172.1"/>
    <property type="molecule type" value="Genomic_DNA"/>
</dbReference>
<organism evidence="2 3">
    <name type="scientific">Streptomyces goshikiensis</name>
    <dbReference type="NCBI Taxonomy" id="1942"/>
    <lineage>
        <taxon>Bacteria</taxon>
        <taxon>Bacillati</taxon>
        <taxon>Actinomycetota</taxon>
        <taxon>Actinomycetes</taxon>
        <taxon>Kitasatosporales</taxon>
        <taxon>Streptomycetaceae</taxon>
        <taxon>Streptomyces</taxon>
    </lineage>
</organism>
<keyword evidence="2" id="KW-0614">Plasmid</keyword>